<accession>A0ACC2RN94</accession>
<keyword evidence="2" id="KW-1185">Reference proteome</keyword>
<keyword evidence="1" id="KW-0418">Kinase</keyword>
<evidence type="ECO:0000313" key="1">
    <source>
        <dbReference type="EMBL" id="KAJ9051544.1"/>
    </source>
</evidence>
<dbReference type="EMBL" id="QTSX02007108">
    <property type="protein sequence ID" value="KAJ9051544.1"/>
    <property type="molecule type" value="Genomic_DNA"/>
</dbReference>
<comment type="caution">
    <text evidence="1">The sequence shown here is derived from an EMBL/GenBank/DDBJ whole genome shotgun (WGS) entry which is preliminary data.</text>
</comment>
<name>A0ACC2RN94_9FUNG</name>
<dbReference type="Proteomes" id="UP001165960">
    <property type="component" value="Unassembled WGS sequence"/>
</dbReference>
<keyword evidence="1" id="KW-0808">Transferase</keyword>
<keyword evidence="1" id="KW-0723">Serine/threonine-protein kinase</keyword>
<reference evidence="1" key="1">
    <citation type="submission" date="2022-04" db="EMBL/GenBank/DDBJ databases">
        <title>Genome of the entomopathogenic fungus Entomophthora muscae.</title>
        <authorList>
            <person name="Elya C."/>
            <person name="Lovett B.R."/>
            <person name="Lee E."/>
            <person name="Macias A.M."/>
            <person name="Hajek A.E."/>
            <person name="De Bivort B.L."/>
            <person name="Kasson M.T."/>
            <person name="De Fine Licht H.H."/>
            <person name="Stajich J.E."/>
        </authorList>
    </citation>
    <scope>NUCLEOTIDE SEQUENCE</scope>
    <source>
        <strain evidence="1">Berkeley</strain>
    </source>
</reference>
<proteinExistence type="predicted"/>
<organism evidence="1 2">
    <name type="scientific">Entomophthora muscae</name>
    <dbReference type="NCBI Taxonomy" id="34485"/>
    <lineage>
        <taxon>Eukaryota</taxon>
        <taxon>Fungi</taxon>
        <taxon>Fungi incertae sedis</taxon>
        <taxon>Zoopagomycota</taxon>
        <taxon>Entomophthoromycotina</taxon>
        <taxon>Entomophthoromycetes</taxon>
        <taxon>Entomophthorales</taxon>
        <taxon>Entomophthoraceae</taxon>
        <taxon>Entomophthora</taxon>
    </lineage>
</organism>
<sequence>MEYTKEEYAKIGSLLQQRLQDEVRHYELIDIVGRGSCGAVYLGQQTTSPYTCYAVKTLPKNVMKPHMCEEISIHRMVGWHPSVVSLEFVVETTDTVYIGLEYCEGGDLYDAITVGNITRCSDESVDTGVRDALVRKVFLEILGAVDFCHSRGVYHRDLKPENILLDNKGRIKLADFGLATRSVWSREFGCGSCFYMAPEAHKPKPNSKTSKGPSLPYCTSAADVWSLGVIFLNLCFGRNPWKRASTEDAAFLEYIFNPNLLADMFPLSPEGHRLVTRMLSINPNRRITLQELINDVKATKTFVRNNTPLPSKSRSKLKPSRSTAEHCPSQELAAQDSGILDTSPEEPSQHQTNIALAIDQLDIGIGKSPSSNPFEVSDAKLLNAKPRKKVPRAKRIENIPSDNSVMTFWTCRTSVGPSSPGLPSDAKYHP</sequence>
<protein>
    <submittedName>
        <fullName evidence="1">Serine/threonine protein kinase</fullName>
    </submittedName>
</protein>
<evidence type="ECO:0000313" key="2">
    <source>
        <dbReference type="Proteomes" id="UP001165960"/>
    </source>
</evidence>
<gene>
    <name evidence="1" type="primary">SKS1_2</name>
    <name evidence="1" type="ORF">DSO57_1003483</name>
</gene>